<sequence>MDGWVLVSGGGGGLLNVPGFRFRTGGESFWDLALFYRGVRELPNKSVLDSPFFSRINNSRIQLIYSCSGLNCPITNKL</sequence>
<organism evidence="1">
    <name type="scientific">Brachypodium distachyon</name>
    <name type="common">Purple false brome</name>
    <name type="synonym">Trachynia distachya</name>
    <dbReference type="NCBI Taxonomy" id="15368"/>
    <lineage>
        <taxon>Eukaryota</taxon>
        <taxon>Viridiplantae</taxon>
        <taxon>Streptophyta</taxon>
        <taxon>Embryophyta</taxon>
        <taxon>Tracheophyta</taxon>
        <taxon>Spermatophyta</taxon>
        <taxon>Magnoliopsida</taxon>
        <taxon>Liliopsida</taxon>
        <taxon>Poales</taxon>
        <taxon>Poaceae</taxon>
        <taxon>BOP clade</taxon>
        <taxon>Pooideae</taxon>
        <taxon>Stipodae</taxon>
        <taxon>Brachypodieae</taxon>
        <taxon>Brachypodium</taxon>
    </lineage>
</organism>
<keyword evidence="3" id="KW-1185">Reference proteome</keyword>
<accession>A0A2K2D6H6</accession>
<dbReference type="EnsemblPlants" id="PNT69882">
    <property type="protein sequence ID" value="PNT69882"/>
    <property type="gene ID" value="BRADI_2g02087v3"/>
</dbReference>
<proteinExistence type="predicted"/>
<name>A0A2K2D6H6_BRADI</name>
<gene>
    <name evidence="1" type="ORF">BRADI_2g02087v3</name>
</gene>
<dbReference type="AlphaFoldDB" id="A0A2K2D6H6"/>
<evidence type="ECO:0000313" key="1">
    <source>
        <dbReference type="EMBL" id="PNT69882.1"/>
    </source>
</evidence>
<evidence type="ECO:0000313" key="2">
    <source>
        <dbReference type="EnsemblPlants" id="PNT69882"/>
    </source>
</evidence>
<reference evidence="2" key="3">
    <citation type="submission" date="2018-08" db="UniProtKB">
        <authorList>
            <consortium name="EnsemblPlants"/>
        </authorList>
    </citation>
    <scope>IDENTIFICATION</scope>
    <source>
        <strain evidence="2">cv. Bd21</strain>
    </source>
</reference>
<protein>
    <submittedName>
        <fullName evidence="1 2">Uncharacterized protein</fullName>
    </submittedName>
</protein>
<evidence type="ECO:0000313" key="3">
    <source>
        <dbReference type="Proteomes" id="UP000008810"/>
    </source>
</evidence>
<reference evidence="1 2" key="1">
    <citation type="journal article" date="2010" name="Nature">
        <title>Genome sequencing and analysis of the model grass Brachypodium distachyon.</title>
        <authorList>
            <consortium name="International Brachypodium Initiative"/>
        </authorList>
    </citation>
    <scope>NUCLEOTIDE SEQUENCE [LARGE SCALE GENOMIC DNA]</scope>
    <source>
        <strain evidence="1 2">Bd21</strain>
    </source>
</reference>
<dbReference type="Gramene" id="PNT69882">
    <property type="protein sequence ID" value="PNT69882"/>
    <property type="gene ID" value="BRADI_2g02087v3"/>
</dbReference>
<dbReference type="InParanoid" id="A0A2K2D6H6"/>
<reference evidence="1" key="2">
    <citation type="submission" date="2017-06" db="EMBL/GenBank/DDBJ databases">
        <title>WGS assembly of Brachypodium distachyon.</title>
        <authorList>
            <consortium name="The International Brachypodium Initiative"/>
            <person name="Lucas S."/>
            <person name="Harmon-Smith M."/>
            <person name="Lail K."/>
            <person name="Tice H."/>
            <person name="Grimwood J."/>
            <person name="Bruce D."/>
            <person name="Barry K."/>
            <person name="Shu S."/>
            <person name="Lindquist E."/>
            <person name="Wang M."/>
            <person name="Pitluck S."/>
            <person name="Vogel J.P."/>
            <person name="Garvin D.F."/>
            <person name="Mockler T.C."/>
            <person name="Schmutz J."/>
            <person name="Rokhsar D."/>
            <person name="Bevan M.W."/>
        </authorList>
    </citation>
    <scope>NUCLEOTIDE SEQUENCE</scope>
    <source>
        <strain evidence="1">Bd21</strain>
    </source>
</reference>
<dbReference type="EMBL" id="CM000881">
    <property type="protein sequence ID" value="PNT69882.1"/>
    <property type="molecule type" value="Genomic_DNA"/>
</dbReference>
<dbReference type="Proteomes" id="UP000008810">
    <property type="component" value="Chromosome 2"/>
</dbReference>